<dbReference type="GeneID" id="90540045"/>
<evidence type="ECO:0000313" key="4">
    <source>
        <dbReference type="EMBL" id="WUR02242.1"/>
    </source>
</evidence>
<dbReference type="RefSeq" id="XP_065328387.1">
    <property type="nucleotide sequence ID" value="XM_065472315.1"/>
</dbReference>
<dbReference type="InterPro" id="IPR006709">
    <property type="entry name" value="SSU_processome_Utp14"/>
</dbReference>
<dbReference type="PANTHER" id="PTHR14150">
    <property type="entry name" value="U3 SMALL NUCLEOLAR RNA-ASSOCIATED PROTEIN 14"/>
    <property type="match status" value="1"/>
</dbReference>
<comment type="subcellular location">
    <subcellularLocation>
        <location evidence="1">Nucleus</location>
        <location evidence="1">Nucleolus</location>
    </subcellularLocation>
</comment>
<evidence type="ECO:0000256" key="3">
    <source>
        <dbReference type="ARBA" id="ARBA00023242"/>
    </source>
</evidence>
<gene>
    <name evidence="4" type="ORF">VNE69_01181</name>
</gene>
<proteinExistence type="predicted"/>
<keyword evidence="3" id="KW-0539">Nucleus</keyword>
<dbReference type="AlphaFoldDB" id="A0AAX4J8L3"/>
<dbReference type="GO" id="GO:0006364">
    <property type="term" value="P:rRNA processing"/>
    <property type="evidence" value="ECO:0007669"/>
    <property type="project" value="InterPro"/>
</dbReference>
<dbReference type="GO" id="GO:0032040">
    <property type="term" value="C:small-subunit processome"/>
    <property type="evidence" value="ECO:0007669"/>
    <property type="project" value="InterPro"/>
</dbReference>
<evidence type="ECO:0000313" key="5">
    <source>
        <dbReference type="Proteomes" id="UP001334084"/>
    </source>
</evidence>
<dbReference type="Proteomes" id="UP001334084">
    <property type="component" value="Chromosome 1"/>
</dbReference>
<keyword evidence="5" id="KW-1185">Reference proteome</keyword>
<keyword evidence="2" id="KW-0597">Phosphoprotein</keyword>
<dbReference type="KEGG" id="vnx:VNE69_01181"/>
<reference evidence="4" key="1">
    <citation type="journal article" date="2024" name="BMC Genomics">
        <title>Functional annotation of a divergent genome using sequence and structure-based similarity.</title>
        <authorList>
            <person name="Svedberg D."/>
            <person name="Winiger R.R."/>
            <person name="Berg A."/>
            <person name="Sharma H."/>
            <person name="Tellgren-Roth C."/>
            <person name="Debrunner-Vossbrinck B.A."/>
            <person name="Vossbrinck C.R."/>
            <person name="Barandun J."/>
        </authorList>
    </citation>
    <scope>NUCLEOTIDE SEQUENCE</scope>
    <source>
        <strain evidence="4">Illinois isolate</strain>
    </source>
</reference>
<accession>A0AAX4J8L3</accession>
<protein>
    <submittedName>
        <fullName evidence="4">U3 small nucleolar RNA-associated protein 14 (UTP14)</fullName>
    </submittedName>
</protein>
<evidence type="ECO:0000256" key="2">
    <source>
        <dbReference type="ARBA" id="ARBA00022553"/>
    </source>
</evidence>
<evidence type="ECO:0000256" key="1">
    <source>
        <dbReference type="ARBA" id="ARBA00004604"/>
    </source>
</evidence>
<name>A0AAX4J8L3_9MICR</name>
<organism evidence="4 5">
    <name type="scientific">Vairimorpha necatrix</name>
    <dbReference type="NCBI Taxonomy" id="6039"/>
    <lineage>
        <taxon>Eukaryota</taxon>
        <taxon>Fungi</taxon>
        <taxon>Fungi incertae sedis</taxon>
        <taxon>Microsporidia</taxon>
        <taxon>Nosematidae</taxon>
        <taxon>Vairimorpha</taxon>
    </lineage>
</organism>
<dbReference type="PANTHER" id="PTHR14150:SF12">
    <property type="entry name" value="U3 SMALL NUCLEOLAR RNA-ASSOCIATED PROTEIN 14 HOMOLOG A"/>
    <property type="match status" value="1"/>
</dbReference>
<dbReference type="EMBL" id="CP142726">
    <property type="protein sequence ID" value="WUR02242.1"/>
    <property type="molecule type" value="Genomic_DNA"/>
</dbReference>
<sequence>MSNKLTIDDFLKDETIEVVDTKKPLIKNNREEINHFISTKEQRLEISENKPSFYDIVPKTKLESVINKILNKNNETKIEKTRRLNFQHNFDTKMRRIKRIKSKSYRKAKRLAKSELEQENEYNELGKKLQIPLEEEKEEEIEQEENIEDAPIFNFTENQDDSNQHEIVKLAFEEDMEENEEEFIKEKEEIINENTPKIIETILPGWGDWAGPGLEIIKTKHNTIIETKEGINYAQRKDFGSSHVIINEENNEVEEKYKSNLPFGYTKEDYKIKLSVPVSKECNTTRMYKKILSDVIYNKSGENIEPFKYEPEN</sequence>
<dbReference type="Pfam" id="PF04615">
    <property type="entry name" value="Utp14"/>
    <property type="match status" value="1"/>
</dbReference>